<evidence type="ECO:0000313" key="9">
    <source>
        <dbReference type="EMBL" id="KPI42091.1"/>
    </source>
</evidence>
<dbReference type="GO" id="GO:0005351">
    <property type="term" value="F:carbohydrate:proton symporter activity"/>
    <property type="evidence" value="ECO:0007669"/>
    <property type="project" value="TreeGrafter"/>
</dbReference>
<evidence type="ECO:0000256" key="6">
    <source>
        <dbReference type="SAM" id="MobiDB-lite"/>
    </source>
</evidence>
<dbReference type="RefSeq" id="XP_018002054.1">
    <property type="nucleotide sequence ID" value="XM_018145569.1"/>
</dbReference>
<dbReference type="Proteomes" id="UP000038010">
    <property type="component" value="Unassembled WGS sequence"/>
</dbReference>
<name>A0A0N0NNX6_9EURO</name>
<comment type="subcellular location">
    <subcellularLocation>
        <location evidence="1">Membrane</location>
        <topology evidence="1">Multi-pass membrane protein</topology>
    </subcellularLocation>
</comment>
<evidence type="ECO:0000313" key="10">
    <source>
        <dbReference type="Proteomes" id="UP000038010"/>
    </source>
</evidence>
<dbReference type="PROSITE" id="PS50850">
    <property type="entry name" value="MFS"/>
    <property type="match status" value="1"/>
</dbReference>
<evidence type="ECO:0000256" key="3">
    <source>
        <dbReference type="ARBA" id="ARBA00022692"/>
    </source>
</evidence>
<dbReference type="AlphaFoldDB" id="A0A0N0NNX6"/>
<keyword evidence="3 7" id="KW-0812">Transmembrane</keyword>
<evidence type="ECO:0000256" key="4">
    <source>
        <dbReference type="ARBA" id="ARBA00022989"/>
    </source>
</evidence>
<sequence length="429" mass="47327">MSLGSLIGLPFCPPLVDRFGRKVGILVGSLFLLLGVGLQAGANGFGMFVGGRFLLGFGMCITLSSAPLLIAEISHPQDRAILSTYMGCTLAPPLSLQCICTLIILAFLYWIPESPRWLVDKDRNEEALEILAYYHADGNKEDEFVLLEYTEIRTALAIDKQNNRSSKWVDFLKTPGNRKRIGLVSAIGLFSQWSGNGIMSYYLTFVLKGVGITSPQEQLGLNGGMKAAALFVNFFFALFVDRFGRRPIYMISTVGMLFAFTIITIISARFAISENNNLGNGLITMIFSTTSSTTSSTYTTEIMPYGLRAKGYVWLNFTVTLALFFNQYANAPALEALAWKYYIFYCVFLVVEVVVIYLYFIETRYTPMEEIAKYFDGEAGGVHEIAAMTNAQHEKELAEEGKAGQGESVVQEVEVGSPATPTTTATRTV</sequence>
<proteinExistence type="inferred from homology"/>
<dbReference type="VEuPathDB" id="FungiDB:AB675_5362"/>
<feature type="transmembrane region" description="Helical" evidence="7">
    <location>
        <begin position="181"/>
        <end position="203"/>
    </location>
</feature>
<feature type="transmembrane region" description="Helical" evidence="7">
    <location>
        <begin position="311"/>
        <end position="329"/>
    </location>
</feature>
<dbReference type="InterPro" id="IPR050360">
    <property type="entry name" value="MFS_Sugar_Transporters"/>
</dbReference>
<dbReference type="SUPFAM" id="SSF103473">
    <property type="entry name" value="MFS general substrate transporter"/>
    <property type="match status" value="1"/>
</dbReference>
<dbReference type="PANTHER" id="PTHR48022">
    <property type="entry name" value="PLASTIDIC GLUCOSE TRANSPORTER 4"/>
    <property type="match status" value="1"/>
</dbReference>
<dbReference type="GO" id="GO:0016020">
    <property type="term" value="C:membrane"/>
    <property type="evidence" value="ECO:0007669"/>
    <property type="project" value="UniProtKB-SubCell"/>
</dbReference>
<feature type="transmembrane region" description="Helical" evidence="7">
    <location>
        <begin position="278"/>
        <end position="299"/>
    </location>
</feature>
<dbReference type="EMBL" id="LFJN01000008">
    <property type="protein sequence ID" value="KPI42091.1"/>
    <property type="molecule type" value="Genomic_DNA"/>
</dbReference>
<evidence type="ECO:0000259" key="8">
    <source>
        <dbReference type="PROSITE" id="PS50850"/>
    </source>
</evidence>
<dbReference type="Gene3D" id="1.20.1250.20">
    <property type="entry name" value="MFS general substrate transporter like domains"/>
    <property type="match status" value="1"/>
</dbReference>
<dbReference type="PANTHER" id="PTHR48022:SF63">
    <property type="entry name" value="TRANSPORTER, PUTATIVE-RELATED"/>
    <property type="match status" value="1"/>
</dbReference>
<feature type="transmembrane region" description="Helical" evidence="7">
    <location>
        <begin position="341"/>
        <end position="360"/>
    </location>
</feature>
<dbReference type="InterPro" id="IPR036259">
    <property type="entry name" value="MFS_trans_sf"/>
</dbReference>
<feature type="transmembrane region" description="Helical" evidence="7">
    <location>
        <begin position="53"/>
        <end position="70"/>
    </location>
</feature>
<dbReference type="OrthoDB" id="6133115at2759"/>
<feature type="domain" description="Major facilitator superfamily (MFS) profile" evidence="8">
    <location>
        <begin position="1"/>
        <end position="364"/>
    </location>
</feature>
<feature type="transmembrane region" description="Helical" evidence="7">
    <location>
        <begin position="248"/>
        <end position="272"/>
    </location>
</feature>
<keyword evidence="4 7" id="KW-1133">Transmembrane helix</keyword>
<protein>
    <submittedName>
        <fullName evidence="9">Lactose permease</fullName>
    </submittedName>
</protein>
<evidence type="ECO:0000256" key="5">
    <source>
        <dbReference type="ARBA" id="ARBA00023136"/>
    </source>
</evidence>
<evidence type="ECO:0000256" key="2">
    <source>
        <dbReference type="ARBA" id="ARBA00010992"/>
    </source>
</evidence>
<feature type="transmembrane region" description="Helical" evidence="7">
    <location>
        <begin position="223"/>
        <end position="241"/>
    </location>
</feature>
<keyword evidence="5 7" id="KW-0472">Membrane</keyword>
<keyword evidence="10" id="KW-1185">Reference proteome</keyword>
<comment type="caution">
    <text evidence="9">The sequence shown here is derived from an EMBL/GenBank/DDBJ whole genome shotgun (WGS) entry which is preliminary data.</text>
</comment>
<evidence type="ECO:0000256" key="7">
    <source>
        <dbReference type="SAM" id="Phobius"/>
    </source>
</evidence>
<comment type="similarity">
    <text evidence="2">Belongs to the major facilitator superfamily. Sugar transporter (TC 2.A.1.1) family.</text>
</comment>
<gene>
    <name evidence="9" type="ORF">AB675_5362</name>
</gene>
<accession>A0A0N0NNX6</accession>
<feature type="region of interest" description="Disordered" evidence="6">
    <location>
        <begin position="406"/>
        <end position="429"/>
    </location>
</feature>
<dbReference type="Pfam" id="PF00083">
    <property type="entry name" value="Sugar_tr"/>
    <property type="match status" value="2"/>
</dbReference>
<feature type="transmembrane region" description="Helical" evidence="7">
    <location>
        <begin position="90"/>
        <end position="111"/>
    </location>
</feature>
<dbReference type="InterPro" id="IPR020846">
    <property type="entry name" value="MFS_dom"/>
</dbReference>
<evidence type="ECO:0000256" key="1">
    <source>
        <dbReference type="ARBA" id="ARBA00004141"/>
    </source>
</evidence>
<organism evidence="9 10">
    <name type="scientific">Cyphellophora attinorum</name>
    <dbReference type="NCBI Taxonomy" id="1664694"/>
    <lineage>
        <taxon>Eukaryota</taxon>
        <taxon>Fungi</taxon>
        <taxon>Dikarya</taxon>
        <taxon>Ascomycota</taxon>
        <taxon>Pezizomycotina</taxon>
        <taxon>Eurotiomycetes</taxon>
        <taxon>Chaetothyriomycetidae</taxon>
        <taxon>Chaetothyriales</taxon>
        <taxon>Cyphellophoraceae</taxon>
        <taxon>Cyphellophora</taxon>
    </lineage>
</organism>
<dbReference type="InterPro" id="IPR005828">
    <property type="entry name" value="MFS_sugar_transport-like"/>
</dbReference>
<feature type="transmembrane region" description="Helical" evidence="7">
    <location>
        <begin position="23"/>
        <end position="41"/>
    </location>
</feature>
<reference evidence="9 10" key="1">
    <citation type="submission" date="2015-06" db="EMBL/GenBank/DDBJ databases">
        <title>Draft genome of the ant-associated black yeast Phialophora attae CBS 131958.</title>
        <authorList>
            <person name="Moreno L.F."/>
            <person name="Stielow B.J."/>
            <person name="de Hoog S."/>
            <person name="Vicente V.A."/>
            <person name="Weiss V.A."/>
            <person name="de Vries M."/>
            <person name="Cruz L.M."/>
            <person name="Souza E.M."/>
        </authorList>
    </citation>
    <scope>NUCLEOTIDE SEQUENCE [LARGE SCALE GENOMIC DNA]</scope>
    <source>
        <strain evidence="9 10">CBS 131958</strain>
    </source>
</reference>
<dbReference type="GeneID" id="28737449"/>